<accession>A0A833PD61</accession>
<evidence type="ECO:0000259" key="1">
    <source>
        <dbReference type="Pfam" id="PF02627"/>
    </source>
</evidence>
<dbReference type="Gene3D" id="1.20.1290.10">
    <property type="entry name" value="AhpD-like"/>
    <property type="match status" value="1"/>
</dbReference>
<evidence type="ECO:0000313" key="3">
    <source>
        <dbReference type="Proteomes" id="UP000490535"/>
    </source>
</evidence>
<name>A0A833PD61_ACIBZ</name>
<protein>
    <recommendedName>
        <fullName evidence="1">Carboxymuconolactone decarboxylase-like domain-containing protein</fullName>
    </recommendedName>
</protein>
<reference evidence="3" key="1">
    <citation type="journal article" date="2020" name="MBio">
        <title>Horizontal gene transfer to a defensive symbiont with a reduced genome amongst a multipartite beetle microbiome.</title>
        <authorList>
            <person name="Waterworth S.C."/>
            <person name="Florez L.V."/>
            <person name="Rees E.R."/>
            <person name="Hertweck C."/>
            <person name="Kaltenpoth M."/>
            <person name="Kwan J.C."/>
        </authorList>
    </citation>
    <scope>NUCLEOTIDE SEQUENCE [LARGE SCALE GENOMIC DNA]</scope>
</reference>
<dbReference type="Pfam" id="PF02627">
    <property type="entry name" value="CMD"/>
    <property type="match status" value="1"/>
</dbReference>
<dbReference type="EMBL" id="WNDP01000133">
    <property type="protein sequence ID" value="KAF1019866.1"/>
    <property type="molecule type" value="Genomic_DNA"/>
</dbReference>
<dbReference type="PANTHER" id="PTHR34846:SF10">
    <property type="entry name" value="CYTOPLASMIC PROTEIN"/>
    <property type="match status" value="1"/>
</dbReference>
<proteinExistence type="predicted"/>
<feature type="domain" description="Carboxymuconolactone decarboxylase-like" evidence="1">
    <location>
        <begin position="11"/>
        <end position="97"/>
    </location>
</feature>
<dbReference type="GO" id="GO:0051920">
    <property type="term" value="F:peroxiredoxin activity"/>
    <property type="evidence" value="ECO:0007669"/>
    <property type="project" value="InterPro"/>
</dbReference>
<sequence>MQRINLGKTAPELYKTVIELENLSMQKVQQAGLDIGFSHLLKLRASQINQCAFCVRMHTQDAVKAGETTDRIALISAWRESEYFNQKERAALILIEEITLLAQHHFPDQAYEQAAQHLSSAEITAIEWIGIVINTWNRIAISSQHRVAPE</sequence>
<dbReference type="AlphaFoldDB" id="A0A833PD61"/>
<dbReference type="InterPro" id="IPR004675">
    <property type="entry name" value="AhpD_core"/>
</dbReference>
<dbReference type="InterPro" id="IPR029032">
    <property type="entry name" value="AhpD-like"/>
</dbReference>
<dbReference type="SUPFAM" id="SSF69118">
    <property type="entry name" value="AhpD-like"/>
    <property type="match status" value="1"/>
</dbReference>
<dbReference type="NCBIfam" id="TIGR00778">
    <property type="entry name" value="ahpD_dom"/>
    <property type="match status" value="1"/>
</dbReference>
<dbReference type="InterPro" id="IPR003779">
    <property type="entry name" value="CMD-like"/>
</dbReference>
<dbReference type="PANTHER" id="PTHR34846">
    <property type="entry name" value="4-CARBOXYMUCONOLACTONE DECARBOXYLASE FAMILY PROTEIN (AFU_ORTHOLOGUE AFUA_6G11590)"/>
    <property type="match status" value="1"/>
</dbReference>
<evidence type="ECO:0000313" key="2">
    <source>
        <dbReference type="EMBL" id="KAF1019866.1"/>
    </source>
</evidence>
<dbReference type="Proteomes" id="UP000490535">
    <property type="component" value="Unassembled WGS sequence"/>
</dbReference>
<gene>
    <name evidence="2" type="ORF">GAK29_03780</name>
</gene>
<comment type="caution">
    <text evidence="2">The sequence shown here is derived from an EMBL/GenBank/DDBJ whole genome shotgun (WGS) entry which is preliminary data.</text>
</comment>
<organism evidence="2 3">
    <name type="scientific">Acinetobacter bereziniae</name>
    <name type="common">Acinetobacter genomosp. 10</name>
    <dbReference type="NCBI Taxonomy" id="106648"/>
    <lineage>
        <taxon>Bacteria</taxon>
        <taxon>Pseudomonadati</taxon>
        <taxon>Pseudomonadota</taxon>
        <taxon>Gammaproteobacteria</taxon>
        <taxon>Moraxellales</taxon>
        <taxon>Moraxellaceae</taxon>
        <taxon>Acinetobacter</taxon>
    </lineage>
</organism>